<feature type="coiled-coil region" evidence="1">
    <location>
        <begin position="43"/>
        <end position="77"/>
    </location>
</feature>
<accession>A0ABW1YPN1</accession>
<evidence type="ECO:0000313" key="2">
    <source>
        <dbReference type="EMBL" id="MFC6634035.1"/>
    </source>
</evidence>
<comment type="caution">
    <text evidence="2">The sequence shown here is derived from an EMBL/GenBank/DDBJ whole genome shotgun (WGS) entry which is preliminary data.</text>
</comment>
<evidence type="ECO:0000313" key="3">
    <source>
        <dbReference type="Proteomes" id="UP001596425"/>
    </source>
</evidence>
<sequence>MAADKLQQLLKELQQQGAVVTGDLRDALAVALGKLPLVSQHEFDTQAEILKRTREKLARLEAQVELMEQALAEKDKTVPGNSPPAD</sequence>
<dbReference type="PANTHER" id="PTHR38040">
    <property type="entry name" value="UBIQUINONE BIOSYNTHESIS ACCESSORY FACTOR UBIK"/>
    <property type="match status" value="1"/>
</dbReference>
<dbReference type="Pfam" id="PF04380">
    <property type="entry name" value="BMFP"/>
    <property type="match status" value="1"/>
</dbReference>
<keyword evidence="3" id="KW-1185">Reference proteome</keyword>
<dbReference type="EMBL" id="JBHSVR010000001">
    <property type="protein sequence ID" value="MFC6634035.1"/>
    <property type="molecule type" value="Genomic_DNA"/>
</dbReference>
<reference evidence="3" key="1">
    <citation type="journal article" date="2019" name="Int. J. Syst. Evol. Microbiol.">
        <title>The Global Catalogue of Microorganisms (GCM) 10K type strain sequencing project: providing services to taxonomists for standard genome sequencing and annotation.</title>
        <authorList>
            <consortium name="The Broad Institute Genomics Platform"/>
            <consortium name="The Broad Institute Genome Sequencing Center for Infectious Disease"/>
            <person name="Wu L."/>
            <person name="Ma J."/>
        </authorList>
    </citation>
    <scope>NUCLEOTIDE SEQUENCE [LARGE SCALE GENOMIC DNA]</scope>
    <source>
        <strain evidence="3">CGMCC 1.13718</strain>
    </source>
</reference>
<dbReference type="RefSeq" id="WP_193190219.1">
    <property type="nucleotide sequence ID" value="NZ_JACZFR010000012.1"/>
</dbReference>
<evidence type="ECO:0000256" key="1">
    <source>
        <dbReference type="SAM" id="Coils"/>
    </source>
</evidence>
<dbReference type="PANTHER" id="PTHR38040:SF1">
    <property type="entry name" value="UBIQUINONE BIOSYNTHESIS ACCESSORY FACTOR UBIK"/>
    <property type="match status" value="1"/>
</dbReference>
<dbReference type="Proteomes" id="UP001596425">
    <property type="component" value="Unassembled WGS sequence"/>
</dbReference>
<organism evidence="2 3">
    <name type="scientific">Microbulbifer taiwanensis</name>
    <dbReference type="NCBI Taxonomy" id="986746"/>
    <lineage>
        <taxon>Bacteria</taxon>
        <taxon>Pseudomonadati</taxon>
        <taxon>Pseudomonadota</taxon>
        <taxon>Gammaproteobacteria</taxon>
        <taxon>Cellvibrionales</taxon>
        <taxon>Microbulbiferaceae</taxon>
        <taxon>Microbulbifer</taxon>
    </lineage>
</organism>
<gene>
    <name evidence="2" type="ORF">ACFQBM_12115</name>
</gene>
<protein>
    <submittedName>
        <fullName evidence="2">Accessory factor UbiK family protein</fullName>
    </submittedName>
</protein>
<keyword evidence="1" id="KW-0175">Coiled coil</keyword>
<dbReference type="InterPro" id="IPR007475">
    <property type="entry name" value="UbiK"/>
</dbReference>
<name>A0ABW1YPN1_9GAMM</name>
<proteinExistence type="predicted"/>